<reference evidence="2" key="1">
    <citation type="submission" date="2023-03" db="EMBL/GenBank/DDBJ databases">
        <title>Massive genome expansion in bonnet fungi (Mycena s.s.) driven by repeated elements and novel gene families across ecological guilds.</title>
        <authorList>
            <consortium name="Lawrence Berkeley National Laboratory"/>
            <person name="Harder C.B."/>
            <person name="Miyauchi S."/>
            <person name="Viragh M."/>
            <person name="Kuo A."/>
            <person name="Thoen E."/>
            <person name="Andreopoulos B."/>
            <person name="Lu D."/>
            <person name="Skrede I."/>
            <person name="Drula E."/>
            <person name="Henrissat B."/>
            <person name="Morin E."/>
            <person name="Kohler A."/>
            <person name="Barry K."/>
            <person name="LaButti K."/>
            <person name="Morin E."/>
            <person name="Salamov A."/>
            <person name="Lipzen A."/>
            <person name="Mereny Z."/>
            <person name="Hegedus B."/>
            <person name="Baldrian P."/>
            <person name="Stursova M."/>
            <person name="Weitz H."/>
            <person name="Taylor A."/>
            <person name="Grigoriev I.V."/>
            <person name="Nagy L.G."/>
            <person name="Martin F."/>
            <person name="Kauserud H."/>
        </authorList>
    </citation>
    <scope>NUCLEOTIDE SEQUENCE</scope>
    <source>
        <strain evidence="2">CBHHK067</strain>
    </source>
</reference>
<keyword evidence="3" id="KW-1185">Reference proteome</keyword>
<feature type="compositionally biased region" description="Basic and acidic residues" evidence="1">
    <location>
        <begin position="248"/>
        <end position="259"/>
    </location>
</feature>
<feature type="region of interest" description="Disordered" evidence="1">
    <location>
        <begin position="217"/>
        <end position="259"/>
    </location>
</feature>
<dbReference type="Proteomes" id="UP001221757">
    <property type="component" value="Unassembled WGS sequence"/>
</dbReference>
<evidence type="ECO:0000313" key="2">
    <source>
        <dbReference type="EMBL" id="KAJ7688840.1"/>
    </source>
</evidence>
<accession>A0AAD7DDM7</accession>
<protein>
    <submittedName>
        <fullName evidence="2">Uncharacterized protein</fullName>
    </submittedName>
</protein>
<evidence type="ECO:0000313" key="3">
    <source>
        <dbReference type="Proteomes" id="UP001221757"/>
    </source>
</evidence>
<sequence>MSASGACVRLSMSLTSYTSSSVSRSSPNAFPSASVSVSVSASKRRYAGATMRTRPEAGDGVRECGFRGAATCGVRRDCRSASGQRVALARPLPAAAGYKIQCWAQGTNARLVRRVAVCGEGASWRKYPCALGYKSELQRAYDLPPYTIAIASLTPPHRHRSRLRSLLSATAPVHTPARSNAPLTRASRVRRMPRLECRGYASSASVHIRLSCAPRSTLKNTSASASEHRYAACERDAGENAHAPDPSLEERPEGTTHLG</sequence>
<comment type="caution">
    <text evidence="2">The sequence shown here is derived from an EMBL/GenBank/DDBJ whole genome shotgun (WGS) entry which is preliminary data.</text>
</comment>
<evidence type="ECO:0000256" key="1">
    <source>
        <dbReference type="SAM" id="MobiDB-lite"/>
    </source>
</evidence>
<gene>
    <name evidence="2" type="ORF">B0H17DRAFT_1331994</name>
</gene>
<dbReference type="AlphaFoldDB" id="A0AAD7DDM7"/>
<dbReference type="EMBL" id="JARKIE010000076">
    <property type="protein sequence ID" value="KAJ7688840.1"/>
    <property type="molecule type" value="Genomic_DNA"/>
</dbReference>
<name>A0AAD7DDM7_MYCRO</name>
<feature type="compositionally biased region" description="Basic and acidic residues" evidence="1">
    <location>
        <begin position="226"/>
        <end position="239"/>
    </location>
</feature>
<proteinExistence type="predicted"/>
<organism evidence="2 3">
    <name type="scientific">Mycena rosella</name>
    <name type="common">Pink bonnet</name>
    <name type="synonym">Agaricus rosellus</name>
    <dbReference type="NCBI Taxonomy" id="1033263"/>
    <lineage>
        <taxon>Eukaryota</taxon>
        <taxon>Fungi</taxon>
        <taxon>Dikarya</taxon>
        <taxon>Basidiomycota</taxon>
        <taxon>Agaricomycotina</taxon>
        <taxon>Agaricomycetes</taxon>
        <taxon>Agaricomycetidae</taxon>
        <taxon>Agaricales</taxon>
        <taxon>Marasmiineae</taxon>
        <taxon>Mycenaceae</taxon>
        <taxon>Mycena</taxon>
    </lineage>
</organism>